<comment type="caution">
    <text evidence="8">The sequence shown here is derived from an EMBL/GenBank/DDBJ whole genome shotgun (WGS) entry which is preliminary data.</text>
</comment>
<feature type="domain" description="HTH luxR-type" evidence="6">
    <location>
        <begin position="155"/>
        <end position="220"/>
    </location>
</feature>
<keyword evidence="2" id="KW-0805">Transcription regulation</keyword>
<dbReference type="InterPro" id="IPR000792">
    <property type="entry name" value="Tscrpt_reg_LuxR_C"/>
</dbReference>
<dbReference type="Proteomes" id="UP001338309">
    <property type="component" value="Unassembled WGS sequence"/>
</dbReference>
<dbReference type="SUPFAM" id="SSF46894">
    <property type="entry name" value="C-terminal effector domain of the bipartite response regulators"/>
    <property type="match status" value="1"/>
</dbReference>
<evidence type="ECO:0000313" key="9">
    <source>
        <dbReference type="Proteomes" id="UP001338309"/>
    </source>
</evidence>
<evidence type="ECO:0000256" key="3">
    <source>
        <dbReference type="ARBA" id="ARBA00023125"/>
    </source>
</evidence>
<dbReference type="PRINTS" id="PR00038">
    <property type="entry name" value="HTHLUXR"/>
</dbReference>
<dbReference type="InterPro" id="IPR039420">
    <property type="entry name" value="WalR-like"/>
</dbReference>
<dbReference type="InterPro" id="IPR011006">
    <property type="entry name" value="CheY-like_superfamily"/>
</dbReference>
<dbReference type="Pfam" id="PF00196">
    <property type="entry name" value="GerE"/>
    <property type="match status" value="1"/>
</dbReference>
<dbReference type="RefSeq" id="WP_338223371.1">
    <property type="nucleotide sequence ID" value="NZ_BTPD01000003.1"/>
</dbReference>
<evidence type="ECO:0000256" key="4">
    <source>
        <dbReference type="ARBA" id="ARBA00023163"/>
    </source>
</evidence>
<dbReference type="SMART" id="SM00421">
    <property type="entry name" value="HTH_LUXR"/>
    <property type="match status" value="1"/>
</dbReference>
<protein>
    <submittedName>
        <fullName evidence="8">Response regulator transcription factor</fullName>
    </submittedName>
</protein>
<feature type="modified residue" description="4-aspartylphosphate" evidence="5">
    <location>
        <position position="60"/>
    </location>
</feature>
<evidence type="ECO:0000313" key="8">
    <source>
        <dbReference type="EMBL" id="GMQ28623.1"/>
    </source>
</evidence>
<sequence>MEPYRIALVEDNPVNVRSFRMKTDGINSLKMSFIAENGKHALSQLEELQHGFLPQVVFMDIEMPIMNGIEAIRFGKALYPHIHFLVLTVFDDEENIFEAIRAGASGYLLKHESSDQILQAVQNVLEFGGAPMSPGIARKTLQLLSRKEDHNSSSKFEMPDMLTDREKEVLSHLINGWDAKRISMELEISPFTIRKHIANIYQKLHVNSQAQIINLAHKNHWI</sequence>
<organism evidence="8 9">
    <name type="scientific">Algoriphagus confluentis</name>
    <dbReference type="NCBI Taxonomy" id="1697556"/>
    <lineage>
        <taxon>Bacteria</taxon>
        <taxon>Pseudomonadati</taxon>
        <taxon>Bacteroidota</taxon>
        <taxon>Cytophagia</taxon>
        <taxon>Cytophagales</taxon>
        <taxon>Cyclobacteriaceae</taxon>
        <taxon>Algoriphagus</taxon>
    </lineage>
</organism>
<evidence type="ECO:0000256" key="5">
    <source>
        <dbReference type="PROSITE-ProRule" id="PRU00169"/>
    </source>
</evidence>
<dbReference type="InterPro" id="IPR001789">
    <property type="entry name" value="Sig_transdc_resp-reg_receiver"/>
</dbReference>
<evidence type="ECO:0000259" key="6">
    <source>
        <dbReference type="PROSITE" id="PS50043"/>
    </source>
</evidence>
<dbReference type="SUPFAM" id="SSF52172">
    <property type="entry name" value="CheY-like"/>
    <property type="match status" value="1"/>
</dbReference>
<name>A0ABQ6PLJ7_9BACT</name>
<dbReference type="Gene3D" id="3.40.50.2300">
    <property type="match status" value="1"/>
</dbReference>
<dbReference type="PROSITE" id="PS50043">
    <property type="entry name" value="HTH_LUXR_2"/>
    <property type="match status" value="1"/>
</dbReference>
<dbReference type="PANTHER" id="PTHR43214:SF24">
    <property type="entry name" value="TRANSCRIPTIONAL REGULATORY PROTEIN NARL-RELATED"/>
    <property type="match status" value="1"/>
</dbReference>
<keyword evidence="4" id="KW-0804">Transcription</keyword>
<dbReference type="CDD" id="cd06170">
    <property type="entry name" value="LuxR_C_like"/>
    <property type="match status" value="1"/>
</dbReference>
<evidence type="ECO:0000256" key="1">
    <source>
        <dbReference type="ARBA" id="ARBA00022553"/>
    </source>
</evidence>
<dbReference type="InterPro" id="IPR058245">
    <property type="entry name" value="NreC/VraR/RcsB-like_REC"/>
</dbReference>
<keyword evidence="3" id="KW-0238">DNA-binding</keyword>
<accession>A0ABQ6PLJ7</accession>
<gene>
    <name evidence="8" type="ORF">Aconfl_12660</name>
</gene>
<keyword evidence="9" id="KW-1185">Reference proteome</keyword>
<keyword evidence="1 5" id="KW-0597">Phosphoprotein</keyword>
<dbReference type="PROSITE" id="PS00622">
    <property type="entry name" value="HTH_LUXR_1"/>
    <property type="match status" value="1"/>
</dbReference>
<dbReference type="Pfam" id="PF00072">
    <property type="entry name" value="Response_reg"/>
    <property type="match status" value="1"/>
</dbReference>
<evidence type="ECO:0000259" key="7">
    <source>
        <dbReference type="PROSITE" id="PS50110"/>
    </source>
</evidence>
<dbReference type="CDD" id="cd17535">
    <property type="entry name" value="REC_NarL-like"/>
    <property type="match status" value="1"/>
</dbReference>
<dbReference type="EMBL" id="BTPD01000003">
    <property type="protein sequence ID" value="GMQ28623.1"/>
    <property type="molecule type" value="Genomic_DNA"/>
</dbReference>
<dbReference type="PROSITE" id="PS50110">
    <property type="entry name" value="RESPONSE_REGULATORY"/>
    <property type="match status" value="1"/>
</dbReference>
<evidence type="ECO:0000256" key="2">
    <source>
        <dbReference type="ARBA" id="ARBA00023015"/>
    </source>
</evidence>
<feature type="domain" description="Response regulatory" evidence="7">
    <location>
        <begin position="5"/>
        <end position="125"/>
    </location>
</feature>
<dbReference type="PANTHER" id="PTHR43214">
    <property type="entry name" value="TWO-COMPONENT RESPONSE REGULATOR"/>
    <property type="match status" value="1"/>
</dbReference>
<proteinExistence type="predicted"/>
<reference evidence="8 9" key="1">
    <citation type="submission" date="2023-08" db="EMBL/GenBank/DDBJ databases">
        <title>Draft genome sequence of Algoriphagus confluentis.</title>
        <authorList>
            <person name="Takatani N."/>
            <person name="Hosokawa M."/>
            <person name="Sawabe T."/>
        </authorList>
    </citation>
    <scope>NUCLEOTIDE SEQUENCE [LARGE SCALE GENOMIC DNA]</scope>
    <source>
        <strain evidence="8 9">NBRC 111222</strain>
    </source>
</reference>
<dbReference type="InterPro" id="IPR016032">
    <property type="entry name" value="Sig_transdc_resp-reg_C-effctor"/>
</dbReference>
<dbReference type="SMART" id="SM00448">
    <property type="entry name" value="REC"/>
    <property type="match status" value="1"/>
</dbReference>